<evidence type="ECO:0000256" key="1">
    <source>
        <dbReference type="SAM" id="MobiDB-lite"/>
    </source>
</evidence>
<evidence type="ECO:0000313" key="4">
    <source>
        <dbReference type="Proteomes" id="UP000515937"/>
    </source>
</evidence>
<keyword evidence="4" id="KW-1185">Reference proteome</keyword>
<keyword evidence="2" id="KW-1133">Transmembrane helix</keyword>
<dbReference type="RefSeq" id="YP_010653291.1">
    <property type="nucleotide sequence ID" value="NC_070796.1"/>
</dbReference>
<protein>
    <submittedName>
        <fullName evidence="3">Membrane protein</fullName>
    </submittedName>
</protein>
<organism evidence="3 4">
    <name type="scientific">Gordonia phage Ohgeesy</name>
    <dbReference type="NCBI Taxonomy" id="2762412"/>
    <lineage>
        <taxon>Viruses</taxon>
        <taxon>Duplodnaviria</taxon>
        <taxon>Heunggongvirae</taxon>
        <taxon>Uroviricota</taxon>
        <taxon>Caudoviricetes</taxon>
        <taxon>Nymbaxtervirinae</taxon>
        <taxon>Baxterfoxvirus</taxon>
        <taxon>Baxterfoxvirus ohgeesy</taxon>
    </lineage>
</organism>
<feature type="transmembrane region" description="Helical" evidence="2">
    <location>
        <begin position="121"/>
        <end position="141"/>
    </location>
</feature>
<feature type="compositionally biased region" description="Polar residues" evidence="1">
    <location>
        <begin position="192"/>
        <end position="202"/>
    </location>
</feature>
<gene>
    <name evidence="3" type="primary">16</name>
    <name evidence="3" type="ORF">SEA_OHGEESY_16</name>
</gene>
<accession>A0A7G8LG73</accession>
<dbReference type="EMBL" id="MT639650">
    <property type="protein sequence ID" value="QNJ56245.1"/>
    <property type="molecule type" value="Genomic_DNA"/>
</dbReference>
<feature type="transmembrane region" description="Helical" evidence="2">
    <location>
        <begin position="32"/>
        <end position="53"/>
    </location>
</feature>
<keyword evidence="2" id="KW-0472">Membrane</keyword>
<proteinExistence type="predicted"/>
<feature type="transmembrane region" description="Helical" evidence="2">
    <location>
        <begin position="95"/>
        <end position="115"/>
    </location>
</feature>
<dbReference type="KEGG" id="vg:77929123"/>
<evidence type="ECO:0000313" key="3">
    <source>
        <dbReference type="EMBL" id="QNJ56245.1"/>
    </source>
</evidence>
<dbReference type="Proteomes" id="UP000515937">
    <property type="component" value="Segment"/>
</dbReference>
<keyword evidence="2" id="KW-0812">Transmembrane</keyword>
<sequence>MQDIQLDTNGDFRCANCGGKNFSEKRTRRAKVIGVTAGVATVGLAGAAAPLVAKKRLYCQACGVYNRMGDAQPYAPKARQAATKPKSSAEESSPLQVFIGMLVLAVAAAIGLVSAISAGSILWSVLAGLATAVLGLMAFATGQEALSQGSKSTPPRRSSARAARPPQASRPKPRDPAGSYLEIKKPLKRPGLQNQSEDSSTQ</sequence>
<feature type="compositionally biased region" description="Low complexity" evidence="1">
    <location>
        <begin position="150"/>
        <end position="170"/>
    </location>
</feature>
<dbReference type="GeneID" id="77929123"/>
<feature type="region of interest" description="Disordered" evidence="1">
    <location>
        <begin position="146"/>
        <end position="202"/>
    </location>
</feature>
<name>A0A7G8LG73_9CAUD</name>
<reference evidence="3 4" key="1">
    <citation type="submission" date="2020-06" db="EMBL/GenBank/DDBJ databases">
        <authorList>
            <person name="Astarita V."/>
            <person name="Brady F.L."/>
            <person name="Dana G."/>
            <person name="Kearney B."/>
            <person name="Murphy M."/>
            <person name="Patel P."/>
            <person name="Pellegrino S."/>
            <person name="Rivera M."/>
            <person name="Scipioni M.L."/>
            <person name="Shalders W."/>
            <person name="Simms N.M."/>
            <person name="Valenti A.J."/>
            <person name="Vitarbo L."/>
            <person name="Merkhofer E.C."/>
            <person name="Garlena R.A."/>
            <person name="Russell D.A."/>
            <person name="Pope W.H."/>
            <person name="Jacobs-Sera D."/>
            <person name="Hatfull G.F."/>
        </authorList>
    </citation>
    <scope>NUCLEOTIDE SEQUENCE [LARGE SCALE GENOMIC DNA]</scope>
</reference>
<evidence type="ECO:0000256" key="2">
    <source>
        <dbReference type="SAM" id="Phobius"/>
    </source>
</evidence>